<comment type="similarity">
    <text evidence="2">Belongs to the polysaccharide deacetylase family.</text>
</comment>
<dbReference type="InterPro" id="IPR011330">
    <property type="entry name" value="Glyco_hydro/deAcase_b/a-brl"/>
</dbReference>
<name>A0ABV1NRJ8_9CAUL</name>
<sequence length="316" mass="35084">MGSTMLPEEHLIYPHRRRGMDQSLYGWRPVAERPKGRWPGDRGLAVMIVMPVEWHMLDPSGKPFKHPGAMQTPWPDLRHYTTRDYGPRIGAYRLLRALKEAGLKATVPVNGIALERYRPLVEAALEDGHEIAAHGWSTDAIHHSGLSEDEERALVGRTREAFERAGLTPRTWMSPARQQSFRTLPLIAEAGFDVCLDWEQDEVPVAMTTDAGVVQAVPLMNELDDRTLLIDRRQTEDAWADQVLEAAAFLKAAAGADDRRVLGFTLTSYVAGQPFRMSAVRRMLAGLADGGAWSATASEIARCLDSGDTESKESKS</sequence>
<evidence type="ECO:0000256" key="2">
    <source>
        <dbReference type="ARBA" id="ARBA00010973"/>
    </source>
</evidence>
<evidence type="ECO:0000256" key="1">
    <source>
        <dbReference type="ARBA" id="ARBA00003236"/>
    </source>
</evidence>
<dbReference type="Pfam" id="PF01522">
    <property type="entry name" value="Polysacc_deac_1"/>
    <property type="match status" value="1"/>
</dbReference>
<evidence type="ECO:0000256" key="3">
    <source>
        <dbReference type="ARBA" id="ARBA00020071"/>
    </source>
</evidence>
<dbReference type="Proteomes" id="UP001445732">
    <property type="component" value="Unassembled WGS sequence"/>
</dbReference>
<evidence type="ECO:0000313" key="6">
    <source>
        <dbReference type="EMBL" id="MEQ7156261.1"/>
    </source>
</evidence>
<dbReference type="RefSeq" id="WP_349685411.1">
    <property type="nucleotide sequence ID" value="NZ_JBEGDD010000012.1"/>
</dbReference>
<evidence type="ECO:0000259" key="5">
    <source>
        <dbReference type="PROSITE" id="PS51677"/>
    </source>
</evidence>
<keyword evidence="7" id="KW-1185">Reference proteome</keyword>
<feature type="domain" description="NodB homology" evidence="5">
    <location>
        <begin position="77"/>
        <end position="316"/>
    </location>
</feature>
<accession>A0ABV1NRJ8</accession>
<organism evidence="6 7">
    <name type="scientific">Brevundimonas aurifodinae</name>
    <dbReference type="NCBI Taxonomy" id="1508312"/>
    <lineage>
        <taxon>Bacteria</taxon>
        <taxon>Pseudomonadati</taxon>
        <taxon>Pseudomonadota</taxon>
        <taxon>Alphaproteobacteria</taxon>
        <taxon>Caulobacterales</taxon>
        <taxon>Caulobacteraceae</taxon>
        <taxon>Brevundimonas</taxon>
    </lineage>
</organism>
<reference evidence="6 7" key="1">
    <citation type="submission" date="2024-06" db="EMBL/GenBank/DDBJ databases">
        <title>Brevundimonas sp. C11.</title>
        <authorList>
            <person name="Maltman C."/>
        </authorList>
    </citation>
    <scope>NUCLEOTIDE SEQUENCE [LARGE SCALE GENOMIC DNA]</scope>
    <source>
        <strain evidence="6 7">C11</strain>
    </source>
</reference>
<protein>
    <recommendedName>
        <fullName evidence="3">Chitooligosaccharide deacetylase</fullName>
    </recommendedName>
    <alternativeName>
        <fullName evidence="4">Nodulation protein B</fullName>
    </alternativeName>
</protein>
<dbReference type="PROSITE" id="PS51677">
    <property type="entry name" value="NODB"/>
    <property type="match status" value="1"/>
</dbReference>
<comment type="caution">
    <text evidence="6">The sequence shown here is derived from an EMBL/GenBank/DDBJ whole genome shotgun (WGS) entry which is preliminary data.</text>
</comment>
<comment type="function">
    <text evidence="1">Is involved in generating a small heat-stable compound (Nod), an acylated oligomer of N-acetylglucosamine, that stimulates mitosis in various plant protoplasts.</text>
</comment>
<proteinExistence type="inferred from homology"/>
<dbReference type="EMBL" id="JBEGDD010000012">
    <property type="protein sequence ID" value="MEQ7156261.1"/>
    <property type="molecule type" value="Genomic_DNA"/>
</dbReference>
<dbReference type="PANTHER" id="PTHR43123:SF4">
    <property type="entry name" value="POLYSACCHARIDE DEACETYLASE"/>
    <property type="match status" value="1"/>
</dbReference>
<dbReference type="Gene3D" id="3.20.20.370">
    <property type="entry name" value="Glycoside hydrolase/deacetylase"/>
    <property type="match status" value="1"/>
</dbReference>
<dbReference type="PANTHER" id="PTHR43123">
    <property type="entry name" value="POLYSACCHARIDE DEACETYLASE-RELATED"/>
    <property type="match status" value="1"/>
</dbReference>
<evidence type="ECO:0000256" key="4">
    <source>
        <dbReference type="ARBA" id="ARBA00032976"/>
    </source>
</evidence>
<dbReference type="SUPFAM" id="SSF88713">
    <property type="entry name" value="Glycoside hydrolase/deacetylase"/>
    <property type="match status" value="1"/>
</dbReference>
<gene>
    <name evidence="6" type="ORF">ABN401_13655</name>
</gene>
<dbReference type="InterPro" id="IPR002509">
    <property type="entry name" value="NODB_dom"/>
</dbReference>
<evidence type="ECO:0000313" key="7">
    <source>
        <dbReference type="Proteomes" id="UP001445732"/>
    </source>
</evidence>